<name>A0A1G8JQS6_9NOCA</name>
<keyword evidence="1" id="KW-0472">Membrane</keyword>
<organism evidence="2 3">
    <name type="scientific">Rhodococcus triatomae</name>
    <dbReference type="NCBI Taxonomy" id="300028"/>
    <lineage>
        <taxon>Bacteria</taxon>
        <taxon>Bacillati</taxon>
        <taxon>Actinomycetota</taxon>
        <taxon>Actinomycetes</taxon>
        <taxon>Mycobacteriales</taxon>
        <taxon>Nocardiaceae</taxon>
        <taxon>Rhodococcus</taxon>
    </lineage>
</organism>
<dbReference type="AlphaFoldDB" id="A0A1G8JQS6"/>
<gene>
    <name evidence="2" type="ORF">SAMN05444695_106263</name>
</gene>
<proteinExistence type="predicted"/>
<evidence type="ECO:0000256" key="1">
    <source>
        <dbReference type="SAM" id="Phobius"/>
    </source>
</evidence>
<accession>A0A1G8JQS6</accession>
<feature type="transmembrane region" description="Helical" evidence="1">
    <location>
        <begin position="40"/>
        <end position="73"/>
    </location>
</feature>
<keyword evidence="1" id="KW-1133">Transmembrane helix</keyword>
<evidence type="ECO:0000313" key="3">
    <source>
        <dbReference type="Proteomes" id="UP000183263"/>
    </source>
</evidence>
<protein>
    <submittedName>
        <fullName evidence="2">Uncharacterized protein</fullName>
    </submittedName>
</protein>
<dbReference type="Proteomes" id="UP000183263">
    <property type="component" value="Unassembled WGS sequence"/>
</dbReference>
<dbReference type="EMBL" id="FNDN01000006">
    <property type="protein sequence ID" value="SDI33604.1"/>
    <property type="molecule type" value="Genomic_DNA"/>
</dbReference>
<evidence type="ECO:0000313" key="2">
    <source>
        <dbReference type="EMBL" id="SDI33604.1"/>
    </source>
</evidence>
<keyword evidence="3" id="KW-1185">Reference proteome</keyword>
<sequence>MLFAALLAAAVLCAVIDNVLLHWDHPDHHGRALSAYKINWIVWTLVMVVSSVLAGDVGMAFLMAFLMLLYGLYFPQFKRTYYEGKFDEPY</sequence>
<keyword evidence="1" id="KW-0812">Transmembrane</keyword>
<reference evidence="2 3" key="1">
    <citation type="submission" date="2016-10" db="EMBL/GenBank/DDBJ databases">
        <authorList>
            <person name="de Groot N.N."/>
        </authorList>
    </citation>
    <scope>NUCLEOTIDE SEQUENCE [LARGE SCALE GENOMIC DNA]</scope>
    <source>
        <strain evidence="2 3">DSM 44892</strain>
    </source>
</reference>